<dbReference type="Pfam" id="PF01478">
    <property type="entry name" value="Peptidase_A24"/>
    <property type="match status" value="1"/>
</dbReference>
<feature type="transmembrane region" description="Helical" evidence="3">
    <location>
        <begin position="14"/>
        <end position="47"/>
    </location>
</feature>
<evidence type="ECO:0000313" key="5">
    <source>
        <dbReference type="EMBL" id="ANF58556.1"/>
    </source>
</evidence>
<dbReference type="STRING" id="376489.A5892_14630"/>
<dbReference type="InterPro" id="IPR050882">
    <property type="entry name" value="Prepilin_peptidase/N-MTase"/>
</dbReference>
<accession>A0A172YHF5</accession>
<dbReference type="EMBL" id="CP015243">
    <property type="protein sequence ID" value="ANF58556.1"/>
    <property type="molecule type" value="Genomic_DNA"/>
</dbReference>
<dbReference type="InterPro" id="IPR014032">
    <property type="entry name" value="Peptidase_A24A_bac"/>
</dbReference>
<feature type="domain" description="Prepilin type IV endopeptidase peptidase" evidence="4">
    <location>
        <begin position="44"/>
        <end position="149"/>
    </location>
</feature>
<dbReference type="GO" id="GO:0005886">
    <property type="term" value="C:plasma membrane"/>
    <property type="evidence" value="ECO:0007669"/>
    <property type="project" value="TreeGrafter"/>
</dbReference>
<reference evidence="5 6" key="1">
    <citation type="submission" date="2016-04" db="EMBL/GenBank/DDBJ databases">
        <title>Complete Genome Sequence of Halotalea alkalilenta IHB B 13600.</title>
        <authorList>
            <person name="Swarnkar M.K."/>
            <person name="Sharma A."/>
            <person name="Kaushal K."/>
            <person name="Soni R."/>
            <person name="Rana S."/>
            <person name="Singh A.K."/>
            <person name="Gulati A."/>
        </authorList>
    </citation>
    <scope>NUCLEOTIDE SEQUENCE [LARGE SCALE GENOMIC DNA]</scope>
    <source>
        <strain evidence="5 6">IHB B 13600</strain>
    </source>
</reference>
<comment type="similarity">
    <text evidence="1 2">Belongs to the peptidase A24 family.</text>
</comment>
<dbReference type="RefSeq" id="WP_064123422.1">
    <property type="nucleotide sequence ID" value="NZ_CP015243.1"/>
</dbReference>
<protein>
    <recommendedName>
        <fullName evidence="4">Prepilin type IV endopeptidase peptidase domain-containing protein</fullName>
    </recommendedName>
</protein>
<keyword evidence="6" id="KW-1185">Reference proteome</keyword>
<dbReference type="GO" id="GO:0004190">
    <property type="term" value="F:aspartic-type endopeptidase activity"/>
    <property type="evidence" value="ECO:0007669"/>
    <property type="project" value="InterPro"/>
</dbReference>
<evidence type="ECO:0000256" key="3">
    <source>
        <dbReference type="SAM" id="Phobius"/>
    </source>
</evidence>
<evidence type="ECO:0000259" key="4">
    <source>
        <dbReference type="Pfam" id="PF01478"/>
    </source>
</evidence>
<dbReference type="PRINTS" id="PR00864">
    <property type="entry name" value="PREPILNPTASE"/>
</dbReference>
<keyword evidence="3" id="KW-1133">Transmembrane helix</keyword>
<gene>
    <name evidence="5" type="ORF">A5892_14630</name>
</gene>
<organism evidence="5 6">
    <name type="scientific">Halotalea alkalilenta</name>
    <dbReference type="NCBI Taxonomy" id="376489"/>
    <lineage>
        <taxon>Bacteria</taxon>
        <taxon>Pseudomonadati</taxon>
        <taxon>Pseudomonadota</taxon>
        <taxon>Gammaproteobacteria</taxon>
        <taxon>Oceanospirillales</taxon>
        <taxon>Halomonadaceae</taxon>
        <taxon>Halotalea</taxon>
    </lineage>
</organism>
<dbReference type="InterPro" id="IPR000045">
    <property type="entry name" value="Prepilin_IV_endopep_pep"/>
</dbReference>
<evidence type="ECO:0000313" key="6">
    <source>
        <dbReference type="Proteomes" id="UP000077875"/>
    </source>
</evidence>
<name>A0A172YHF5_9GAMM</name>
<sequence length="180" mass="18860">MADRVCRRGTAQPWWWLLVGVLGAASGWRFGAGIEAVAMTGLGTALARLSLIDIERRLLPDRLVLPLLWTGLVLNAGGVFAAPAMAILGAALGYLSLEACRRGYRRLRGREGLGGGDVKLFAALGAWLGCGALAPVLALAAPLGLLWGVLARSGAATIPFGPCLALAGWGWLWWHGPLGR</sequence>
<dbReference type="KEGG" id="haa:A5892_14630"/>
<proteinExistence type="inferred from homology"/>
<dbReference type="Gene3D" id="1.20.120.1220">
    <property type="match status" value="1"/>
</dbReference>
<dbReference type="Proteomes" id="UP000077875">
    <property type="component" value="Chromosome"/>
</dbReference>
<evidence type="ECO:0000256" key="2">
    <source>
        <dbReference type="RuleBase" id="RU003793"/>
    </source>
</evidence>
<feature type="transmembrane region" description="Helical" evidence="3">
    <location>
        <begin position="153"/>
        <end position="174"/>
    </location>
</feature>
<dbReference type="AlphaFoldDB" id="A0A172YHF5"/>
<keyword evidence="3" id="KW-0812">Transmembrane</keyword>
<evidence type="ECO:0000256" key="1">
    <source>
        <dbReference type="ARBA" id="ARBA00005801"/>
    </source>
</evidence>
<feature type="transmembrane region" description="Helical" evidence="3">
    <location>
        <begin position="118"/>
        <end position="141"/>
    </location>
</feature>
<dbReference type="PANTHER" id="PTHR30487">
    <property type="entry name" value="TYPE 4 PREPILIN-LIKE PROTEINS LEADER PEPTIDE-PROCESSING ENZYME"/>
    <property type="match status" value="1"/>
</dbReference>
<keyword evidence="3" id="KW-0472">Membrane</keyword>
<dbReference type="GO" id="GO:0006465">
    <property type="term" value="P:signal peptide processing"/>
    <property type="evidence" value="ECO:0007669"/>
    <property type="project" value="TreeGrafter"/>
</dbReference>
<feature type="transmembrane region" description="Helical" evidence="3">
    <location>
        <begin position="67"/>
        <end position="97"/>
    </location>
</feature>
<dbReference type="PANTHER" id="PTHR30487:SF0">
    <property type="entry name" value="PREPILIN LEADER PEPTIDASE_N-METHYLTRANSFERASE-RELATED"/>
    <property type="match status" value="1"/>
</dbReference>